<dbReference type="AlphaFoldDB" id="A0A8S1MUD5"/>
<proteinExistence type="predicted"/>
<gene>
    <name evidence="1" type="ORF">PPRIM_AZ9-3.1.T0690219</name>
</gene>
<evidence type="ECO:0000313" key="2">
    <source>
        <dbReference type="Proteomes" id="UP000688137"/>
    </source>
</evidence>
<sequence length="229" mass="27109">MKLEIINIQTDRIKIAVNKESDKETEQENIYRFIQDMINSGQNDVAIMMNLQLALKISQDEIYQMKFQHIYKEGNNCIITFNNKKELVLNNEHLLSELQLIFKVNIGGKVSNKRNRIIEAFNQTRKFKLNHLGNSENDKQYQQFLQQISLSKYKMMDRSNLRTFTLLDNSLQNLQSQKKDKKEEKLRKHEYTLYDKVFKRTMSGDLIEISNDQKSPIEQIVKLGLQQSE</sequence>
<dbReference type="EMBL" id="CAJJDM010000072">
    <property type="protein sequence ID" value="CAD8083289.1"/>
    <property type="molecule type" value="Genomic_DNA"/>
</dbReference>
<comment type="caution">
    <text evidence="1">The sequence shown here is derived from an EMBL/GenBank/DDBJ whole genome shotgun (WGS) entry which is preliminary data.</text>
</comment>
<evidence type="ECO:0000313" key="1">
    <source>
        <dbReference type="EMBL" id="CAD8083289.1"/>
    </source>
</evidence>
<name>A0A8S1MUD5_PARPR</name>
<organism evidence="1 2">
    <name type="scientific">Paramecium primaurelia</name>
    <dbReference type="NCBI Taxonomy" id="5886"/>
    <lineage>
        <taxon>Eukaryota</taxon>
        <taxon>Sar</taxon>
        <taxon>Alveolata</taxon>
        <taxon>Ciliophora</taxon>
        <taxon>Intramacronucleata</taxon>
        <taxon>Oligohymenophorea</taxon>
        <taxon>Peniculida</taxon>
        <taxon>Parameciidae</taxon>
        <taxon>Paramecium</taxon>
    </lineage>
</organism>
<keyword evidence="2" id="KW-1185">Reference proteome</keyword>
<dbReference type="Proteomes" id="UP000688137">
    <property type="component" value="Unassembled WGS sequence"/>
</dbReference>
<accession>A0A8S1MUD5</accession>
<reference evidence="1" key="1">
    <citation type="submission" date="2021-01" db="EMBL/GenBank/DDBJ databases">
        <authorList>
            <consortium name="Genoscope - CEA"/>
            <person name="William W."/>
        </authorList>
    </citation>
    <scope>NUCLEOTIDE SEQUENCE</scope>
</reference>
<dbReference type="OMA" id="IEAQCKS"/>
<protein>
    <submittedName>
        <fullName evidence="1">Uncharacterized protein</fullName>
    </submittedName>
</protein>